<dbReference type="AlphaFoldDB" id="A0ABD3MIQ5"/>
<reference evidence="2 3" key="1">
    <citation type="submission" date="2024-10" db="EMBL/GenBank/DDBJ databases">
        <title>Updated reference genomes for cyclostephanoid diatoms.</title>
        <authorList>
            <person name="Roberts W.R."/>
            <person name="Alverson A.J."/>
        </authorList>
    </citation>
    <scope>NUCLEOTIDE SEQUENCE [LARGE SCALE GENOMIC DNA]</scope>
    <source>
        <strain evidence="2 3">AJA232-27</strain>
    </source>
</reference>
<organism evidence="2 3">
    <name type="scientific">Discostella pseudostelligera</name>
    <dbReference type="NCBI Taxonomy" id="259834"/>
    <lineage>
        <taxon>Eukaryota</taxon>
        <taxon>Sar</taxon>
        <taxon>Stramenopiles</taxon>
        <taxon>Ochrophyta</taxon>
        <taxon>Bacillariophyta</taxon>
        <taxon>Coscinodiscophyceae</taxon>
        <taxon>Thalassiosirophycidae</taxon>
        <taxon>Stephanodiscales</taxon>
        <taxon>Stephanodiscaceae</taxon>
        <taxon>Discostella</taxon>
    </lineage>
</organism>
<feature type="compositionally biased region" description="Low complexity" evidence="1">
    <location>
        <begin position="61"/>
        <end position="77"/>
    </location>
</feature>
<keyword evidence="3" id="KW-1185">Reference proteome</keyword>
<accession>A0ABD3MIQ5</accession>
<feature type="region of interest" description="Disordered" evidence="1">
    <location>
        <begin position="53"/>
        <end position="77"/>
    </location>
</feature>
<evidence type="ECO:0000313" key="2">
    <source>
        <dbReference type="EMBL" id="KAL3761856.1"/>
    </source>
</evidence>
<dbReference type="Proteomes" id="UP001530293">
    <property type="component" value="Unassembled WGS sequence"/>
</dbReference>
<sequence>MEEATLDLRNTIYLALSIDNESSLNLAANDVHAAAATATAAAATTTTAATAAVSGGGNGNGNSSECSTYTSSLSGSLPSDSIAALTSRRKKSYFAAHLENESTGIGNGGGIGSGIDDRKEWQMKRLQMATLVENAVSNYELAVYHHYQHQQQHSDNNYDEIDEHHGEDIVDLLVALLTSVPRQLMLHHQQSNNSRQQYLHYDPYEEEDYTSSMEQLCFNSACIASTILQKYFLRVITFNNTMEDNHHPVIEEEHIHDLLEEVVQFCNNVNSSSNSNKNNNMLDPILGVLNSLLEERQIDRLIYEREQQDGNNADEVDGDAYQSLLSCLSSKETLRLIHVLAYRYLCDIDDEDNGDDCNATEASTQYGYFIGYLLEYFTHIVREEVECTTDTSGLFDAWADGLDEFMTPRLTDDEAQDVHTLIVRYHIAIIQSSLQLMENAELVTSRIIAESQKNNGIIVEGAVENIVVELQDTLRHLIMITHTTEAMEKLNLEPDPGIHVIFHPLVSSYARFTVTCWHDAILFLQRAWERGSSNREIENLSIQVDDILIRLCRSTFGKGTILPCLPNAGDEDDIISVSLLCAMNTRRVTGKARYLLDIASDRAQFTNIVDDIGEPFSKRRRYGHGYDPLLRNNALSLPPTNAHDGMRSPSSDERRGEMTNLILACLALSQSSQDDELCDSSSMIQANCITSALMFTKAKMIDNDMKAVILDPLNPWHTIQVKTLQKMARLQHDECSINDSLTNYLAAVDGDC</sequence>
<comment type="caution">
    <text evidence="2">The sequence shown here is derived from an EMBL/GenBank/DDBJ whole genome shotgun (WGS) entry which is preliminary data.</text>
</comment>
<evidence type="ECO:0000256" key="1">
    <source>
        <dbReference type="SAM" id="MobiDB-lite"/>
    </source>
</evidence>
<protein>
    <recommendedName>
        <fullName evidence="4">Nuclear pore complex protein</fullName>
    </recommendedName>
</protein>
<gene>
    <name evidence="2" type="ORF">ACHAWU_009021</name>
</gene>
<name>A0ABD3MIQ5_9STRA</name>
<dbReference type="EMBL" id="JALLBG020000146">
    <property type="protein sequence ID" value="KAL3761856.1"/>
    <property type="molecule type" value="Genomic_DNA"/>
</dbReference>
<evidence type="ECO:0008006" key="4">
    <source>
        <dbReference type="Google" id="ProtNLM"/>
    </source>
</evidence>
<evidence type="ECO:0000313" key="3">
    <source>
        <dbReference type="Proteomes" id="UP001530293"/>
    </source>
</evidence>
<proteinExistence type="predicted"/>